<dbReference type="PANTHER" id="PTHR35468:SF1">
    <property type="entry name" value="MYOSIN-LIKE PROTEIN"/>
    <property type="match status" value="1"/>
</dbReference>
<feature type="region of interest" description="Disordered" evidence="2">
    <location>
        <begin position="1"/>
        <end position="37"/>
    </location>
</feature>
<feature type="compositionally biased region" description="Basic and acidic residues" evidence="2">
    <location>
        <begin position="305"/>
        <end position="315"/>
    </location>
</feature>
<evidence type="ECO:0000313" key="3">
    <source>
        <dbReference type="EMBL" id="CCB43700.1"/>
    </source>
</evidence>
<protein>
    <submittedName>
        <fullName evidence="3">Uncharacterized protein</fullName>
    </submittedName>
</protein>
<organism evidence="3 4">
    <name type="scientific">Vitis vinifera</name>
    <name type="common">Grape</name>
    <dbReference type="NCBI Taxonomy" id="29760"/>
    <lineage>
        <taxon>Eukaryota</taxon>
        <taxon>Viridiplantae</taxon>
        <taxon>Streptophyta</taxon>
        <taxon>Embryophyta</taxon>
        <taxon>Tracheophyta</taxon>
        <taxon>Spermatophyta</taxon>
        <taxon>Magnoliopsida</taxon>
        <taxon>eudicotyledons</taxon>
        <taxon>Gunneridae</taxon>
        <taxon>Pentapetalae</taxon>
        <taxon>rosids</taxon>
        <taxon>Vitales</taxon>
        <taxon>Vitaceae</taxon>
        <taxon>Viteae</taxon>
        <taxon>Vitis</taxon>
    </lineage>
</organism>
<dbReference type="HOGENOM" id="CLU_042857_1_0_1"/>
<dbReference type="STRING" id="29760.F6GU36"/>
<reference evidence="4" key="1">
    <citation type="journal article" date="2007" name="Nature">
        <title>The grapevine genome sequence suggests ancestral hexaploidization in major angiosperm phyla.</title>
        <authorList>
            <consortium name="The French-Italian Public Consortium for Grapevine Genome Characterization."/>
            <person name="Jaillon O."/>
            <person name="Aury J.-M."/>
            <person name="Noel B."/>
            <person name="Policriti A."/>
            <person name="Clepet C."/>
            <person name="Casagrande A."/>
            <person name="Choisne N."/>
            <person name="Aubourg S."/>
            <person name="Vitulo N."/>
            <person name="Jubin C."/>
            <person name="Vezzi A."/>
            <person name="Legeai F."/>
            <person name="Hugueney P."/>
            <person name="Dasilva C."/>
            <person name="Horner D."/>
            <person name="Mica E."/>
            <person name="Jublot D."/>
            <person name="Poulain J."/>
            <person name="Bruyere C."/>
            <person name="Billault A."/>
            <person name="Segurens B."/>
            <person name="Gouyvenoux M."/>
            <person name="Ugarte E."/>
            <person name="Cattonaro F."/>
            <person name="Anthouard V."/>
            <person name="Vico V."/>
            <person name="Del Fabbro C."/>
            <person name="Alaux M."/>
            <person name="Di Gaspero G."/>
            <person name="Dumas V."/>
            <person name="Felice N."/>
            <person name="Paillard S."/>
            <person name="Juman I."/>
            <person name="Moroldo M."/>
            <person name="Scalabrin S."/>
            <person name="Canaguier A."/>
            <person name="Le Clainche I."/>
            <person name="Malacrida G."/>
            <person name="Durand E."/>
            <person name="Pesole G."/>
            <person name="Laucou V."/>
            <person name="Chatelet P."/>
            <person name="Merdinoglu D."/>
            <person name="Delledonne M."/>
            <person name="Pezzotti M."/>
            <person name="Lecharny A."/>
            <person name="Scarpelli C."/>
            <person name="Artiguenave F."/>
            <person name="Pe M.E."/>
            <person name="Valle G."/>
            <person name="Morgante M."/>
            <person name="Caboche M."/>
            <person name="Adam-Blondon A.-F."/>
            <person name="Weissenbach J."/>
            <person name="Quetier F."/>
            <person name="Wincker P."/>
        </authorList>
    </citation>
    <scope>NUCLEOTIDE SEQUENCE [LARGE SCALE GENOMIC DNA]</scope>
    <source>
        <strain evidence="4">cv. Pinot noir / PN40024</strain>
    </source>
</reference>
<sequence>MSTATRRLKWHPSPPTPSPRILNLPHRHRRRPPKPPAADFLLRRSCRRAKLETLFHQERAFSKTVPIVVFDSGCERRERVEEGEEEEEVVAVAEAEEERWRVEAEILRAECNFLRMEREVAVKKLEKSRVHMESALRSAVQTIISGKKKICEGKSVSTVLEEEIEDLAEKLEKLQRSSDAKDFEVKKCSNFDKQTSLLQRRLEKLGGISDKCVKEIQEIAEASLSINTSCSVGKSSVSNRRCNKFMDVEILRRKMEGLSRGVLLERMKEEYGSMLSTENCSIASSASTSRRIEAPDSSSSPVPKPHQETVSHEEHGCSGRCKVIVRRIMEQVRTETEQWSQMQEMLEQVREEMEELNASRDFWEDRALDSECLIQYLHSDVEEWKQKALSSNDKANELQAQVFILSEEINNLRKEQNKEATRTTAQNETDKRLLVCHMKENHQANSNSTMQKEQVLSEGRRKTYTPSAALLPPRRSPFREIGNLAPMLRQNSKAIFPLHCPEPSKTRWSGPIQKIWVSNHGNKNGGACRNMATKYIIGSVVGAFALAYAFDSAISDRKLFGAKPGWLPKSVNPVKPLLPKLIFLASKLLLTKAPFIILKLS</sequence>
<dbReference type="PANTHER" id="PTHR35468">
    <property type="entry name" value="MYOSIN-LIKE PROTEIN"/>
    <property type="match status" value="1"/>
</dbReference>
<keyword evidence="4" id="KW-1185">Reference proteome</keyword>
<name>F6GU36_VITVI</name>
<dbReference type="Proteomes" id="UP000009183">
    <property type="component" value="Chromosome 6"/>
</dbReference>
<gene>
    <name evidence="3" type="ordered locus">VIT_06s0004g02360</name>
</gene>
<dbReference type="AlphaFoldDB" id="F6GU36"/>
<evidence type="ECO:0000256" key="2">
    <source>
        <dbReference type="SAM" id="MobiDB-lite"/>
    </source>
</evidence>
<dbReference type="eggNOG" id="KOG1502">
    <property type="taxonomic scope" value="Eukaryota"/>
</dbReference>
<feature type="region of interest" description="Disordered" evidence="2">
    <location>
        <begin position="286"/>
        <end position="315"/>
    </location>
</feature>
<keyword evidence="1" id="KW-0175">Coiled coil</keyword>
<feature type="coiled-coil region" evidence="1">
    <location>
        <begin position="339"/>
        <end position="415"/>
    </location>
</feature>
<evidence type="ECO:0000256" key="1">
    <source>
        <dbReference type="SAM" id="Coils"/>
    </source>
</evidence>
<dbReference type="EMBL" id="FN594951">
    <property type="protein sequence ID" value="CCB43700.1"/>
    <property type="molecule type" value="Genomic_DNA"/>
</dbReference>
<dbReference type="InParanoid" id="F6GU36"/>
<dbReference type="FunCoup" id="F6GU36">
    <property type="interactions" value="241"/>
</dbReference>
<feature type="compositionally biased region" description="Basic residues" evidence="2">
    <location>
        <begin position="1"/>
        <end position="10"/>
    </location>
</feature>
<evidence type="ECO:0000313" key="4">
    <source>
        <dbReference type="Proteomes" id="UP000009183"/>
    </source>
</evidence>
<proteinExistence type="predicted"/>
<dbReference type="PaxDb" id="29760-VIT_06s0004g02360.t01"/>
<accession>F6GU36</accession>